<accession>A0ABW8LK93</accession>
<dbReference type="InterPro" id="IPR045621">
    <property type="entry name" value="BPD_transp_1_N"/>
</dbReference>
<dbReference type="InterPro" id="IPR000515">
    <property type="entry name" value="MetI-like"/>
</dbReference>
<feature type="transmembrane region" description="Helical" evidence="7">
    <location>
        <begin position="99"/>
        <end position="121"/>
    </location>
</feature>
<evidence type="ECO:0000256" key="7">
    <source>
        <dbReference type="RuleBase" id="RU363032"/>
    </source>
</evidence>
<comment type="caution">
    <text evidence="9">The sequence shown here is derived from an EMBL/GenBank/DDBJ whole genome shotgun (WGS) entry which is preliminary data.</text>
</comment>
<evidence type="ECO:0000256" key="2">
    <source>
        <dbReference type="ARBA" id="ARBA00022448"/>
    </source>
</evidence>
<dbReference type="Pfam" id="PF00528">
    <property type="entry name" value="BPD_transp_1"/>
    <property type="match status" value="1"/>
</dbReference>
<evidence type="ECO:0000256" key="3">
    <source>
        <dbReference type="ARBA" id="ARBA00022475"/>
    </source>
</evidence>
<dbReference type="Gene3D" id="1.10.3720.10">
    <property type="entry name" value="MetI-like"/>
    <property type="match status" value="1"/>
</dbReference>
<dbReference type="PROSITE" id="PS50928">
    <property type="entry name" value="ABC_TM1"/>
    <property type="match status" value="1"/>
</dbReference>
<keyword evidence="2 7" id="KW-0813">Transport</keyword>
<feature type="transmembrane region" description="Helical" evidence="7">
    <location>
        <begin position="167"/>
        <end position="188"/>
    </location>
</feature>
<evidence type="ECO:0000313" key="10">
    <source>
        <dbReference type="Proteomes" id="UP001620295"/>
    </source>
</evidence>
<keyword evidence="4 7" id="KW-0812">Transmembrane</keyword>
<evidence type="ECO:0000259" key="8">
    <source>
        <dbReference type="PROSITE" id="PS50928"/>
    </source>
</evidence>
<comment type="similarity">
    <text evidence="7">Belongs to the binding-protein-dependent transport system permease family.</text>
</comment>
<evidence type="ECO:0000256" key="6">
    <source>
        <dbReference type="ARBA" id="ARBA00023136"/>
    </source>
</evidence>
<name>A0ABW8LK93_9ACTN</name>
<dbReference type="PANTHER" id="PTHR43163">
    <property type="entry name" value="DIPEPTIDE TRANSPORT SYSTEM PERMEASE PROTEIN DPPB-RELATED"/>
    <property type="match status" value="1"/>
</dbReference>
<feature type="transmembrane region" description="Helical" evidence="7">
    <location>
        <begin position="142"/>
        <end position="161"/>
    </location>
</feature>
<gene>
    <name evidence="9" type="ORF">ACI2L5_13750</name>
</gene>
<comment type="subcellular location">
    <subcellularLocation>
        <location evidence="1 7">Cell membrane</location>
        <topology evidence="1 7">Multi-pass membrane protein</topology>
    </subcellularLocation>
</comment>
<dbReference type="Proteomes" id="UP001620295">
    <property type="component" value="Unassembled WGS sequence"/>
</dbReference>
<evidence type="ECO:0000256" key="1">
    <source>
        <dbReference type="ARBA" id="ARBA00004651"/>
    </source>
</evidence>
<protein>
    <submittedName>
        <fullName evidence="9">ABC transporter permease</fullName>
    </submittedName>
</protein>
<feature type="transmembrane region" description="Helical" evidence="7">
    <location>
        <begin position="278"/>
        <end position="299"/>
    </location>
</feature>
<evidence type="ECO:0000256" key="5">
    <source>
        <dbReference type="ARBA" id="ARBA00022989"/>
    </source>
</evidence>
<sequence>MIRYLLRRLGQSVLTIFLTLSTVFVLVRMAPGDPAAALAGPNPTSEDLARIREQFGLDDSLLTQYWVFLRDLFTGDLGTSYSFHAPAFDVVLDRVPYTITLSAAAIALTTLVAVPLGVWMARRADTKRELGANVLTIAGQSMPDFWIGVMLLTVFAVLVPVLPASGFTTWGGLVLPTVTVAILQMALISRLVRREMVAALASPYITVARSRGVSERALTWRYALGNSAIPVLTALGTRFAAMLNGVVVVEVVFGWPGVGSLVVRALETRDYPLIQATVLVTAALAVLVQLLIDLAYPLLDPRVRLGKAA</sequence>
<dbReference type="Pfam" id="PF19300">
    <property type="entry name" value="BPD_transp_1_N"/>
    <property type="match status" value="1"/>
</dbReference>
<reference evidence="9 10" key="1">
    <citation type="submission" date="2024-11" db="EMBL/GenBank/DDBJ databases">
        <title>The Natural Products Discovery Center: Release of the First 8490 Sequenced Strains for Exploring Actinobacteria Biosynthetic Diversity.</title>
        <authorList>
            <person name="Kalkreuter E."/>
            <person name="Kautsar S.A."/>
            <person name="Yang D."/>
            <person name="Bader C.D."/>
            <person name="Teijaro C.N."/>
            <person name="Fluegel L."/>
            <person name="Davis C.M."/>
            <person name="Simpson J.R."/>
            <person name="Lauterbach L."/>
            <person name="Steele A.D."/>
            <person name="Gui C."/>
            <person name="Meng S."/>
            <person name="Li G."/>
            <person name="Viehrig K."/>
            <person name="Ye F."/>
            <person name="Su P."/>
            <person name="Kiefer A.F."/>
            <person name="Nichols A."/>
            <person name="Cepeda A.J."/>
            <person name="Yan W."/>
            <person name="Fan B."/>
            <person name="Jiang Y."/>
            <person name="Adhikari A."/>
            <person name="Zheng C.-J."/>
            <person name="Schuster L."/>
            <person name="Cowan T.M."/>
            <person name="Smanski M.J."/>
            <person name="Chevrette M.G."/>
            <person name="De Carvalho L.P.S."/>
            <person name="Shen B."/>
        </authorList>
    </citation>
    <scope>NUCLEOTIDE SEQUENCE [LARGE SCALE GENOMIC DNA]</scope>
    <source>
        <strain evidence="9 10">NPDC020863</strain>
    </source>
</reference>
<proteinExistence type="inferred from homology"/>
<dbReference type="InterPro" id="IPR035906">
    <property type="entry name" value="MetI-like_sf"/>
</dbReference>
<evidence type="ECO:0000256" key="4">
    <source>
        <dbReference type="ARBA" id="ARBA00022692"/>
    </source>
</evidence>
<keyword evidence="6 7" id="KW-0472">Membrane</keyword>
<feature type="domain" description="ABC transmembrane type-1" evidence="8">
    <location>
        <begin position="95"/>
        <end position="292"/>
    </location>
</feature>
<evidence type="ECO:0000313" key="9">
    <source>
        <dbReference type="EMBL" id="MFK4265993.1"/>
    </source>
</evidence>
<dbReference type="RefSeq" id="WP_014181485.1">
    <property type="nucleotide sequence ID" value="NZ_CP109672.1"/>
</dbReference>
<dbReference type="EMBL" id="JBJDQH010000004">
    <property type="protein sequence ID" value="MFK4265993.1"/>
    <property type="molecule type" value="Genomic_DNA"/>
</dbReference>
<feature type="transmembrane region" description="Helical" evidence="7">
    <location>
        <begin position="239"/>
        <end position="258"/>
    </location>
</feature>
<organism evidence="9 10">
    <name type="scientific">Streptomyces milbemycinicus</name>
    <dbReference type="NCBI Taxonomy" id="476552"/>
    <lineage>
        <taxon>Bacteria</taxon>
        <taxon>Bacillati</taxon>
        <taxon>Actinomycetota</taxon>
        <taxon>Actinomycetes</taxon>
        <taxon>Kitasatosporales</taxon>
        <taxon>Streptomycetaceae</taxon>
        <taxon>Streptomyces</taxon>
    </lineage>
</organism>
<keyword evidence="3" id="KW-1003">Cell membrane</keyword>
<dbReference type="CDD" id="cd06261">
    <property type="entry name" value="TM_PBP2"/>
    <property type="match status" value="1"/>
</dbReference>
<dbReference type="SUPFAM" id="SSF161098">
    <property type="entry name" value="MetI-like"/>
    <property type="match status" value="1"/>
</dbReference>
<dbReference type="PANTHER" id="PTHR43163:SF6">
    <property type="entry name" value="DIPEPTIDE TRANSPORT SYSTEM PERMEASE PROTEIN DPPB-RELATED"/>
    <property type="match status" value="1"/>
</dbReference>
<keyword evidence="5 7" id="KW-1133">Transmembrane helix</keyword>
<keyword evidence="10" id="KW-1185">Reference proteome</keyword>